<protein>
    <submittedName>
        <fullName evidence="1">Uncharacterized protein</fullName>
    </submittedName>
</protein>
<accession>A0A3E0K108</accession>
<comment type="caution">
    <text evidence="1">The sequence shown here is derived from an EMBL/GenBank/DDBJ whole genome shotgun (WGS) entry which is preliminary data.</text>
</comment>
<reference evidence="1 2" key="1">
    <citation type="submission" date="2018-03" db="EMBL/GenBank/DDBJ databases">
        <authorList>
            <person name="Keele B.F."/>
        </authorList>
    </citation>
    <scope>NUCLEOTIDE SEQUENCE [LARGE SCALE GENOMIC DNA]</scope>
    <source>
        <strain evidence="1">ZCTH4_d</strain>
    </source>
</reference>
<dbReference type="Proteomes" id="UP000257014">
    <property type="component" value="Unassembled WGS sequence"/>
</dbReference>
<evidence type="ECO:0000313" key="2">
    <source>
        <dbReference type="Proteomes" id="UP000257014"/>
    </source>
</evidence>
<proteinExistence type="predicted"/>
<dbReference type="EMBL" id="QEWE01000026">
    <property type="protein sequence ID" value="REJ26367.1"/>
    <property type="molecule type" value="Genomic_DNA"/>
</dbReference>
<organism evidence="1 2">
    <name type="scientific">Caldibacillus debilis</name>
    <dbReference type="NCBI Taxonomy" id="301148"/>
    <lineage>
        <taxon>Bacteria</taxon>
        <taxon>Bacillati</taxon>
        <taxon>Bacillota</taxon>
        <taxon>Bacilli</taxon>
        <taxon>Bacillales</taxon>
        <taxon>Bacillaceae</taxon>
        <taxon>Caldibacillus</taxon>
    </lineage>
</organism>
<sequence length="86" mass="9158">MAQTPLECTAKGFSKDGQVVFTNLQSVQMAGSLVKGWGSRKKFIRMACPESSIFQPAEGGKPPRNFSGCLLGAHIDGRGTEKSLPS</sequence>
<gene>
    <name evidence="1" type="ORF">C6P37_13630</name>
</gene>
<evidence type="ECO:0000313" key="1">
    <source>
        <dbReference type="EMBL" id="REJ26367.1"/>
    </source>
</evidence>
<name>A0A3E0K108_9BACI</name>
<dbReference type="AlphaFoldDB" id="A0A3E0K108"/>